<proteinExistence type="predicted"/>
<dbReference type="AlphaFoldDB" id="A4D222"/>
<reference evidence="1" key="2">
    <citation type="submission" date="2004-06" db="EMBL/GenBank/DDBJ databases">
        <authorList>
            <person name="Scherer S.W."/>
            <person name="Cheung J."/>
            <person name="MacDonald J.R."/>
            <person name="Osborne L.R."/>
            <person name="Nakabayashi K."/>
            <person name="Herbrick J.-A."/>
            <person name="Carson A.R."/>
            <person name="Parker-Katiraee L."/>
            <person name="Skaug J."/>
            <person name="Khaja R."/>
            <person name="Zhang J."/>
            <person name="Hudek A.K."/>
            <person name="Li M."/>
            <person name="Haddad M."/>
            <person name="Duggan G.E."/>
            <person name="Fernandez B.A."/>
            <person name="Kanematsu E."/>
            <person name="Gentles S."/>
            <person name="Christopoulos C.C."/>
            <person name="Choufani S."/>
            <person name="Kwasnicka D."/>
            <person name="Zheng X.H."/>
            <person name="Nusskern D."/>
            <person name="Zhang Q."/>
            <person name="Gu Z."/>
            <person name="Lu F."/>
            <person name="Zeesman S."/>
            <person name="Teshima I."/>
            <person name="Chitayat D."/>
            <person name="Shuman C."/>
            <person name="Weksberg R."/>
            <person name="Zackai E.H."/>
            <person name="Grebe T.A."/>
            <person name="Cox S.R."/>
            <person name="Kirkpatrick S.J."/>
            <person name="Rahman N."/>
            <person name="Friedman J.M."/>
            <person name="Heng H.H.Q."/>
            <person name="Pelicci P."/>
            <person name="Lococo F."/>
            <person name="Belloni E."/>
            <person name="Shaffer L.G."/>
            <person name="Morton C.C."/>
            <person name="Pober B."/>
            <person name="Gusella J."/>
            <person name="Bruns G."/>
            <person name="Korf B.R."/>
            <person name="Quade B.J."/>
            <person name="Ligon A.H."/>
            <person name="Ferguson H."/>
            <person name="Higgins A.W."/>
            <person name="Leach N.T."/>
            <person name="Herrick S.R."/>
            <person name="Lemyre E."/>
            <person name="Farra C.G."/>
            <person name="Kim H.-G."/>
            <person name="Summers A.M."/>
            <person name="Gripp K.W."/>
            <person name="Roberts W."/>
            <person name="Szatmari P."/>
            <person name="Winsor E.J.T."/>
            <person name="Grzeschik K.-H."/>
            <person name="Teebi A."/>
            <person name="Minassian B.A."/>
            <person name="Kere J."/>
            <person name="Armengol L."/>
            <person name="Pujana M.Angel."/>
            <person name="Estivill X."/>
            <person name="Wilson M.D."/>
            <person name="Koop B.F."/>
            <person name="Tosi S."/>
            <person name="Moore G.E."/>
            <person name="Boright A.P."/>
            <person name="Zlotorynski E."/>
            <person name="Kerem B."/>
            <person name="Kroisel P.M."/>
            <person name="Petek E."/>
            <person name="Oscier D.G."/>
            <person name="Mould S.J."/>
            <person name="Doehner H."/>
            <person name="Doehner K."/>
            <person name="Rommens J.M."/>
            <person name="Vincent J.B."/>
            <person name="Venter J.C."/>
            <person name="Li P.W."/>
            <person name="Mural R.J."/>
            <person name="Adams M.D."/>
            <person name="Tsui L.-C."/>
        </authorList>
    </citation>
    <scope>NUCLEOTIDE SEQUENCE</scope>
</reference>
<name>A4D222_HUMAN</name>
<evidence type="ECO:0000313" key="1">
    <source>
        <dbReference type="EMBL" id="EAL23934.1"/>
    </source>
</evidence>
<accession>A4D222</accession>
<reference evidence="1" key="1">
    <citation type="journal article" date="2003" name="Science">
        <title>Human chromosome 7: DNA sequence and biology.</title>
        <authorList>
            <person name="Scherer S.W."/>
            <person name="Cheung J."/>
            <person name="MacDonald J.R."/>
            <person name="Osborne L.R."/>
            <person name="Nakabayashi K."/>
            <person name="Herbrick J.A."/>
            <person name="Carson A.R."/>
            <person name="Parker-Katiraee L."/>
            <person name="Skaug J."/>
            <person name="Khaja R."/>
            <person name="Zhang J."/>
            <person name="Hudek A.K."/>
            <person name="Li M."/>
            <person name="Haddad M."/>
            <person name="Duggan G.E."/>
            <person name="Fernandez B.A."/>
            <person name="Kanematsu E."/>
            <person name="Gentles S."/>
            <person name="Christopoulos C.C."/>
            <person name="Choufani S."/>
            <person name="Kwasnicka D."/>
            <person name="Zheng X.H."/>
            <person name="Lai Z."/>
            <person name="Nusskern D."/>
            <person name="Zhang Q."/>
            <person name="Gu Z."/>
            <person name="Lu F."/>
            <person name="Zeesman S."/>
            <person name="Nowaczyk M.J."/>
            <person name="Teshima I."/>
            <person name="Chitayat D."/>
            <person name="Shuman C."/>
            <person name="Weksberg R."/>
            <person name="Zackai E.H."/>
            <person name="Grebe T.A."/>
            <person name="Cox S.R."/>
            <person name="Kirkpatrick S.J."/>
            <person name="Rahman N."/>
            <person name="Friedman J.M."/>
            <person name="Heng H.H."/>
            <person name="Pelicci P.G."/>
            <person name="Lo-Coco F."/>
            <person name="Belloni E."/>
            <person name="Shaffer L.G."/>
            <person name="Pober B."/>
            <person name="Morton C.C."/>
            <person name="Gusella J.F."/>
            <person name="Bruns G.A."/>
            <person name="Korf B.R."/>
            <person name="Quade B.J."/>
            <person name="Ligon A.H."/>
            <person name="Ferguson H."/>
            <person name="Higgins A.W."/>
            <person name="Leach N.T."/>
            <person name="Herrick S.R."/>
            <person name="Lemyre E."/>
            <person name="Farra C.G."/>
            <person name="Kim H.G."/>
            <person name="Summers A.M."/>
            <person name="Gripp K.W."/>
            <person name="Roberts W."/>
            <person name="Szatmari P."/>
            <person name="Winsor E.J."/>
            <person name="Grzeschik K.H."/>
            <person name="Teebi A."/>
            <person name="Minassian B.A."/>
            <person name="Kere J."/>
            <person name="Armengol L."/>
            <person name="Pujana M.A."/>
            <person name="Estivill X."/>
            <person name="Wilson M.D."/>
            <person name="Koop B.F."/>
            <person name="Tosi S."/>
            <person name="Moore G.E."/>
            <person name="Boright A.P."/>
            <person name="Zlotorynski E."/>
            <person name="Kerem B."/>
            <person name="Kroisel P.M."/>
            <person name="Petek E."/>
            <person name="Oscier D.G."/>
            <person name="Mould S.J."/>
            <person name="Dohner H."/>
            <person name="Dohner K."/>
            <person name="Rommens J.M."/>
            <person name="Vincent J.B."/>
            <person name="Venter J.C."/>
            <person name="Li P.W."/>
            <person name="Mural R.J."/>
            <person name="Adams M.D."/>
            <person name="Tsui L.C."/>
        </authorList>
    </citation>
    <scope>NUCLEOTIDE SEQUENCE [LARGE SCALE GENOMIC DNA]</scope>
</reference>
<organism evidence="1">
    <name type="scientific">Homo sapiens</name>
    <name type="common">Human</name>
    <dbReference type="NCBI Taxonomy" id="9606"/>
    <lineage>
        <taxon>Eukaryota</taxon>
        <taxon>Metazoa</taxon>
        <taxon>Chordata</taxon>
        <taxon>Craniata</taxon>
        <taxon>Vertebrata</taxon>
        <taxon>Euteleostomi</taxon>
        <taxon>Mammalia</taxon>
        <taxon>Eutheria</taxon>
        <taxon>Euarchontoglires</taxon>
        <taxon>Primates</taxon>
        <taxon>Haplorrhini</taxon>
        <taxon>Catarrhini</taxon>
        <taxon>Hominidae</taxon>
        <taxon>Homo</taxon>
    </lineage>
</organism>
<protein>
    <submittedName>
        <fullName evidence="1">Uncharacterized protein LOC401438</fullName>
    </submittedName>
</protein>
<gene>
    <name evidence="1" type="primary">LOC401438</name>
    <name evidence="1" type="ORF">tcag7.1307</name>
</gene>
<sequence>MGRRLHFQGGVTIKRMNTSRVISSPTPSLCFLHSLEAVPRSWMFLVTFPLCPLLSHLELHATPSCCTEPGPRCPLRGKSLSSHGFLLVPFPQTLRNNYTILIPNGNWRHGAYAGVSSFSRGRNGHSGLHCMLVDLGECDPSKPCENLHD</sequence>
<dbReference type="EMBL" id="CH236954">
    <property type="protein sequence ID" value="EAL23934.1"/>
    <property type="molecule type" value="Genomic_DNA"/>
</dbReference>